<sequence length="451" mass="47351">MAPPVAPGRVHPIANQALAAAIAAAGWTHAEVACAIRRVAAENRISLSYDASTVGHWLTGTTPRPEGVCAAVEAFRRRLSSSELTAADLGWPVPVTAAAGDDPWKGDPVARLTALGEDDMNRRTALSAGLYSLAALAVPAAAQTVPRPGPAAARAGSGDVERIREMTRRLADADDLYGGGHARAAVAAYFVGDVAPLLRGSTGAARPDLFRAAAELAYLAAWMAADGGAAGLAQRYYVQAIRLGDEASDPLVRSTALRSMAVQAVELGHAAQGLALADAAAAGLRRGCPARTRAWITGMQAEANAATGNHRQALDQLRVAEQNLERADSLPQSHWTGNYRRESHQHQAGLTLSALGDLPGAEEHFAASLGSRRTTERRSRALIGTRLAHVQARRGEPEASAVTVLGLRGDLTVVSSARVTCLLRALRTAWQPHRAEPQVCEADRLAATLLR</sequence>
<evidence type="ECO:0000313" key="1">
    <source>
        <dbReference type="EMBL" id="GAA3844061.1"/>
    </source>
</evidence>
<reference evidence="2" key="1">
    <citation type="journal article" date="2019" name="Int. J. Syst. Evol. Microbiol.">
        <title>The Global Catalogue of Microorganisms (GCM) 10K type strain sequencing project: providing services to taxonomists for standard genome sequencing and annotation.</title>
        <authorList>
            <consortium name="The Broad Institute Genomics Platform"/>
            <consortium name="The Broad Institute Genome Sequencing Center for Infectious Disease"/>
            <person name="Wu L."/>
            <person name="Ma J."/>
        </authorList>
    </citation>
    <scope>NUCLEOTIDE SEQUENCE [LARGE SCALE GENOMIC DNA]</scope>
    <source>
        <strain evidence="2">JCM 16908</strain>
    </source>
</reference>
<proteinExistence type="predicted"/>
<protein>
    <recommendedName>
        <fullName evidence="3">Transcriptional regulator</fullName>
    </recommendedName>
</protein>
<evidence type="ECO:0008006" key="3">
    <source>
        <dbReference type="Google" id="ProtNLM"/>
    </source>
</evidence>
<keyword evidence="2" id="KW-1185">Reference proteome</keyword>
<comment type="caution">
    <text evidence="1">The sequence shown here is derived from an EMBL/GenBank/DDBJ whole genome shotgun (WGS) entry which is preliminary data.</text>
</comment>
<accession>A0ABP7JFS8</accession>
<evidence type="ECO:0000313" key="2">
    <source>
        <dbReference type="Proteomes" id="UP001500888"/>
    </source>
</evidence>
<dbReference type="EMBL" id="BAAAZR010000059">
    <property type="protein sequence ID" value="GAA3844061.1"/>
    <property type="molecule type" value="Genomic_DNA"/>
</dbReference>
<dbReference type="Proteomes" id="UP001500888">
    <property type="component" value="Unassembled WGS sequence"/>
</dbReference>
<name>A0ABP7JFS8_9ACTN</name>
<gene>
    <name evidence="1" type="ORF">GCM10022226_78910</name>
</gene>
<organism evidence="1 2">
    <name type="scientific">Sphaerisporangium flaviroseum</name>
    <dbReference type="NCBI Taxonomy" id="509199"/>
    <lineage>
        <taxon>Bacteria</taxon>
        <taxon>Bacillati</taxon>
        <taxon>Actinomycetota</taxon>
        <taxon>Actinomycetes</taxon>
        <taxon>Streptosporangiales</taxon>
        <taxon>Streptosporangiaceae</taxon>
        <taxon>Sphaerisporangium</taxon>
    </lineage>
</organism>